<evidence type="ECO:0000256" key="7">
    <source>
        <dbReference type="PROSITE-ProRule" id="PRU00134"/>
    </source>
</evidence>
<keyword evidence="3" id="KW-0949">S-adenosyl-L-methionine</keyword>
<dbReference type="InterPro" id="IPR046341">
    <property type="entry name" value="SET_dom_sf"/>
</dbReference>
<dbReference type="InterPro" id="IPR011990">
    <property type="entry name" value="TPR-like_helical_dom_sf"/>
</dbReference>
<evidence type="ECO:0000256" key="3">
    <source>
        <dbReference type="ARBA" id="ARBA00022691"/>
    </source>
</evidence>
<feature type="domain" description="MYND-type" evidence="8">
    <location>
        <begin position="258"/>
        <end position="297"/>
    </location>
</feature>
<evidence type="ECO:0000259" key="8">
    <source>
        <dbReference type="PROSITE" id="PS50865"/>
    </source>
</evidence>
<dbReference type="Gene3D" id="1.25.40.10">
    <property type="entry name" value="Tetratricopeptide repeat domain"/>
    <property type="match status" value="1"/>
</dbReference>
<dbReference type="EMBL" id="JACMRX010000002">
    <property type="protein sequence ID" value="KAF7995906.1"/>
    <property type="molecule type" value="Genomic_DNA"/>
</dbReference>
<dbReference type="GO" id="GO:0005634">
    <property type="term" value="C:nucleus"/>
    <property type="evidence" value="ECO:0007669"/>
    <property type="project" value="TreeGrafter"/>
</dbReference>
<dbReference type="Pfam" id="PF01753">
    <property type="entry name" value="zf-MYND"/>
    <property type="match status" value="1"/>
</dbReference>
<dbReference type="InterPro" id="IPR052097">
    <property type="entry name" value="SET-MYND_domain_protein"/>
</dbReference>
<dbReference type="GO" id="GO:0008170">
    <property type="term" value="F:N-methyltransferase activity"/>
    <property type="evidence" value="ECO:0007669"/>
    <property type="project" value="UniProtKB-ARBA"/>
</dbReference>
<evidence type="ECO:0000256" key="4">
    <source>
        <dbReference type="ARBA" id="ARBA00022723"/>
    </source>
</evidence>
<dbReference type="GO" id="GO:0008276">
    <property type="term" value="F:protein methyltransferase activity"/>
    <property type="evidence" value="ECO:0007669"/>
    <property type="project" value="UniProtKB-ARBA"/>
</dbReference>
<keyword evidence="6" id="KW-0862">Zinc</keyword>
<proteinExistence type="predicted"/>
<dbReference type="PANTHER" id="PTHR46165:SF6">
    <property type="entry name" value="SET AND MYND DOMAIN-CONTAINING PROTEIN 4-LIKE PROTEIN"/>
    <property type="match status" value="1"/>
</dbReference>
<reference evidence="9 10" key="1">
    <citation type="submission" date="2020-08" db="EMBL/GenBank/DDBJ databases">
        <title>Aphidius gifuensis genome sequencing and assembly.</title>
        <authorList>
            <person name="Du Z."/>
        </authorList>
    </citation>
    <scope>NUCLEOTIDE SEQUENCE [LARGE SCALE GENOMIC DNA]</scope>
    <source>
        <strain evidence="9">YNYX2018</strain>
        <tissue evidence="9">Adults</tissue>
    </source>
</reference>
<evidence type="ECO:0000256" key="1">
    <source>
        <dbReference type="ARBA" id="ARBA00022603"/>
    </source>
</evidence>
<dbReference type="Gene3D" id="6.10.140.2220">
    <property type="match status" value="1"/>
</dbReference>
<gene>
    <name evidence="9" type="ORF">HCN44_007013</name>
</gene>
<name>A0A834XZU1_APHGI</name>
<organism evidence="9 10">
    <name type="scientific">Aphidius gifuensis</name>
    <name type="common">Parasitoid wasp</name>
    <dbReference type="NCBI Taxonomy" id="684658"/>
    <lineage>
        <taxon>Eukaryota</taxon>
        <taxon>Metazoa</taxon>
        <taxon>Ecdysozoa</taxon>
        <taxon>Arthropoda</taxon>
        <taxon>Hexapoda</taxon>
        <taxon>Insecta</taxon>
        <taxon>Pterygota</taxon>
        <taxon>Neoptera</taxon>
        <taxon>Endopterygota</taxon>
        <taxon>Hymenoptera</taxon>
        <taxon>Apocrita</taxon>
        <taxon>Ichneumonoidea</taxon>
        <taxon>Braconidae</taxon>
        <taxon>Aphidiinae</taxon>
        <taxon>Aphidius</taxon>
    </lineage>
</organism>
<dbReference type="GO" id="GO:0005737">
    <property type="term" value="C:cytoplasm"/>
    <property type="evidence" value="ECO:0007669"/>
    <property type="project" value="TreeGrafter"/>
</dbReference>
<evidence type="ECO:0000313" key="10">
    <source>
        <dbReference type="Proteomes" id="UP000639338"/>
    </source>
</evidence>
<dbReference type="GO" id="GO:0008757">
    <property type="term" value="F:S-adenosylmethionine-dependent methyltransferase activity"/>
    <property type="evidence" value="ECO:0007669"/>
    <property type="project" value="UniProtKB-ARBA"/>
</dbReference>
<keyword evidence="2" id="KW-0808">Transferase</keyword>
<comment type="caution">
    <text evidence="9">The sequence shown here is derived from an EMBL/GenBank/DDBJ whole genome shotgun (WGS) entry which is preliminary data.</text>
</comment>
<dbReference type="GO" id="GO:0042826">
    <property type="term" value="F:histone deacetylase binding"/>
    <property type="evidence" value="ECO:0007669"/>
    <property type="project" value="TreeGrafter"/>
</dbReference>
<dbReference type="Gene3D" id="1.10.220.160">
    <property type="match status" value="1"/>
</dbReference>
<dbReference type="PROSITE" id="PS50865">
    <property type="entry name" value="ZF_MYND_2"/>
    <property type="match status" value="1"/>
</dbReference>
<dbReference type="GO" id="GO:0032259">
    <property type="term" value="P:methylation"/>
    <property type="evidence" value="ECO:0007669"/>
    <property type="project" value="UniProtKB-KW"/>
</dbReference>
<dbReference type="GO" id="GO:0008270">
    <property type="term" value="F:zinc ion binding"/>
    <property type="evidence" value="ECO:0007669"/>
    <property type="project" value="UniProtKB-KW"/>
</dbReference>
<dbReference type="PANTHER" id="PTHR46165">
    <property type="entry name" value="SET AND MYND DOMAIN-CONTAINING PROTEIN 4"/>
    <property type="match status" value="1"/>
</dbReference>
<evidence type="ECO:0000256" key="6">
    <source>
        <dbReference type="ARBA" id="ARBA00022833"/>
    </source>
</evidence>
<keyword evidence="10" id="KW-1185">Reference proteome</keyword>
<evidence type="ECO:0000256" key="5">
    <source>
        <dbReference type="ARBA" id="ARBA00022771"/>
    </source>
</evidence>
<keyword evidence="4" id="KW-0479">Metal-binding</keyword>
<accession>A0A834XZU1</accession>
<dbReference type="SUPFAM" id="SSF144232">
    <property type="entry name" value="HIT/MYND zinc finger-like"/>
    <property type="match status" value="1"/>
</dbReference>
<keyword evidence="5 7" id="KW-0863">Zinc-finger</keyword>
<dbReference type="InterPro" id="IPR002893">
    <property type="entry name" value="Znf_MYND"/>
</dbReference>
<keyword evidence="1" id="KW-0489">Methyltransferase</keyword>
<dbReference type="OrthoDB" id="7770870at2759"/>
<dbReference type="Pfam" id="PF00856">
    <property type="entry name" value="SET"/>
    <property type="match status" value="1"/>
</dbReference>
<evidence type="ECO:0000313" key="9">
    <source>
        <dbReference type="EMBL" id="KAF7995906.1"/>
    </source>
</evidence>
<dbReference type="InterPro" id="IPR001214">
    <property type="entry name" value="SET_dom"/>
</dbReference>
<dbReference type="PROSITE" id="PS01360">
    <property type="entry name" value="ZF_MYND_1"/>
    <property type="match status" value="1"/>
</dbReference>
<dbReference type="Proteomes" id="UP000639338">
    <property type="component" value="Unassembled WGS sequence"/>
</dbReference>
<dbReference type="AlphaFoldDB" id="A0A834XZU1"/>
<dbReference type="Gene3D" id="2.170.270.10">
    <property type="entry name" value="SET domain"/>
    <property type="match status" value="2"/>
</dbReference>
<sequence>MYCKAFPGDDKIIAERLFLQKTTFKDKFEVAWKFSASYIDESRDKFYKTVGRSILWRKTGDKIYYAAKDKDYLYKSIEAYTKSIAHAPVGSSELSLAYADRSAVLFKARLYDDCLLDIERALKADYPDDLKVKLLFRRSLCFKASKPNSELEQSTSMASAMQWLPDLKKIEPNYDMIKTYSEMMNELEKPRDINKFSPEIKNNFSKHITGASNAIDLKKKNNSDQHIIAKKMIKSGEFIYISEPFGSTVSYKIRFTNCWHCCRQTLAGVPCDGCPAIIYCSDICKKKAWDSYHNIECLVLGQLLKSDEINTQKLLTVKIFLKALNSVGRLVEIKKKIDDIDSMKNDEMIFTNDTLDVNTIDNFHRLNYIKPTSTECKFKSALLAVWIVTIFSQNTNILGKKMTLQDTIKNKNKKIIIMGELILRYMMIVQLNTGFFTETDLSGSVGQTSVIIPFCKLIKKSCDPNVYWNHFGSKVGFYASKPIKQGKPVFLSTAGSYHMTPRIDRYIRLGPTTDDHVPCRCTACVENWPTIQSIKSYRYSMELPTTMKTEFDGMMSDLNEWQKPIEEEDDEKLIKMKDKLIRMNDEFHQYITVPCKEMSFFYLSLKKLYGRLYSVNKTLD</sequence>
<protein>
    <recommendedName>
        <fullName evidence="8">MYND-type domain-containing protein</fullName>
    </recommendedName>
</protein>
<evidence type="ECO:0000256" key="2">
    <source>
        <dbReference type="ARBA" id="ARBA00022679"/>
    </source>
</evidence>
<dbReference type="SUPFAM" id="SSF82199">
    <property type="entry name" value="SET domain"/>
    <property type="match status" value="1"/>
</dbReference>